<dbReference type="InterPro" id="IPR036388">
    <property type="entry name" value="WH-like_DNA-bd_sf"/>
</dbReference>
<dbReference type="InterPro" id="IPR051815">
    <property type="entry name" value="Molybdate_resp_trans_reg"/>
</dbReference>
<dbReference type="SUPFAM" id="SSF46785">
    <property type="entry name" value="Winged helix' DNA-binding domain"/>
    <property type="match status" value="1"/>
</dbReference>
<dbReference type="PANTHER" id="PTHR30432:SF1">
    <property type="entry name" value="DNA-BINDING TRANSCRIPTIONAL DUAL REGULATOR MODE"/>
    <property type="match status" value="1"/>
</dbReference>
<proteinExistence type="predicted"/>
<dbReference type="OrthoDB" id="9800709at2"/>
<evidence type="ECO:0000313" key="3">
    <source>
        <dbReference type="Proteomes" id="UP000193963"/>
    </source>
</evidence>
<keyword evidence="3" id="KW-1185">Reference proteome</keyword>
<dbReference type="AlphaFoldDB" id="A0A1X6Y7D9"/>
<name>A0A1X6Y7D9_9RHOB</name>
<dbReference type="InterPro" id="IPR000847">
    <property type="entry name" value="LysR_HTH_N"/>
</dbReference>
<dbReference type="GO" id="GO:0003700">
    <property type="term" value="F:DNA-binding transcription factor activity"/>
    <property type="evidence" value="ECO:0007669"/>
    <property type="project" value="InterPro"/>
</dbReference>
<gene>
    <name evidence="2" type="primary">mopA</name>
    <name evidence="2" type="ORF">PSM7751_00246</name>
</gene>
<protein>
    <submittedName>
        <fullName evidence="2">Molybdenum-pterin-binding protein MopA</fullName>
    </submittedName>
</protein>
<dbReference type="Pfam" id="PF00126">
    <property type="entry name" value="HTH_1"/>
    <property type="match status" value="1"/>
</dbReference>
<dbReference type="Gene3D" id="1.10.10.10">
    <property type="entry name" value="Winged helix-like DNA-binding domain superfamily/Winged helix DNA-binding domain"/>
    <property type="match status" value="1"/>
</dbReference>
<evidence type="ECO:0000313" key="2">
    <source>
        <dbReference type="EMBL" id="SLN12878.1"/>
    </source>
</evidence>
<sequence>MAEPSDTPDSAPRLRIRLSYGDGQVMGPGKAELMEGIARTGSISAAGRAMGMSYKRAWQLVDTMNSMFANPLVSSSRGGAKGGGAHLTEAGEEVLAAYRALEEASRTAGAPALARLAALRSDMSDGK</sequence>
<dbReference type="EMBL" id="FWFN01000001">
    <property type="protein sequence ID" value="SLN12878.1"/>
    <property type="molecule type" value="Genomic_DNA"/>
</dbReference>
<dbReference type="PANTHER" id="PTHR30432">
    <property type="entry name" value="TRANSCRIPTIONAL REGULATOR MODE"/>
    <property type="match status" value="1"/>
</dbReference>
<organism evidence="2 3">
    <name type="scientific">Pseudooceanicola marinus</name>
    <dbReference type="NCBI Taxonomy" id="396013"/>
    <lineage>
        <taxon>Bacteria</taxon>
        <taxon>Pseudomonadati</taxon>
        <taxon>Pseudomonadota</taxon>
        <taxon>Alphaproteobacteria</taxon>
        <taxon>Rhodobacterales</taxon>
        <taxon>Paracoccaceae</taxon>
        <taxon>Pseudooceanicola</taxon>
    </lineage>
</organism>
<feature type="domain" description="HTH lysR-type" evidence="1">
    <location>
        <begin position="34"/>
        <end position="92"/>
    </location>
</feature>
<accession>A0A1X6Y7D9</accession>
<evidence type="ECO:0000259" key="1">
    <source>
        <dbReference type="Pfam" id="PF00126"/>
    </source>
</evidence>
<dbReference type="InterPro" id="IPR036390">
    <property type="entry name" value="WH_DNA-bd_sf"/>
</dbReference>
<reference evidence="2 3" key="1">
    <citation type="submission" date="2017-03" db="EMBL/GenBank/DDBJ databases">
        <authorList>
            <person name="Afonso C.L."/>
            <person name="Miller P.J."/>
            <person name="Scott M.A."/>
            <person name="Spackman E."/>
            <person name="Goraichik I."/>
            <person name="Dimitrov K.M."/>
            <person name="Suarez D.L."/>
            <person name="Swayne D.E."/>
        </authorList>
    </citation>
    <scope>NUCLEOTIDE SEQUENCE [LARGE SCALE GENOMIC DNA]</scope>
    <source>
        <strain evidence="2 3">CECT 7751</strain>
    </source>
</reference>
<dbReference type="Proteomes" id="UP000193963">
    <property type="component" value="Unassembled WGS sequence"/>
</dbReference>
<dbReference type="RefSeq" id="WP_085886621.1">
    <property type="nucleotide sequence ID" value="NZ_FWFN01000001.1"/>
</dbReference>